<name>A0ABV9MDY7_9BACL</name>
<protein>
    <submittedName>
        <fullName evidence="1">Uncharacterized protein</fullName>
    </submittedName>
</protein>
<organism evidence="1 2">
    <name type="scientific">Planococcus dechangensis</name>
    <dbReference type="NCBI Taxonomy" id="1176255"/>
    <lineage>
        <taxon>Bacteria</taxon>
        <taxon>Bacillati</taxon>
        <taxon>Bacillota</taxon>
        <taxon>Bacilli</taxon>
        <taxon>Bacillales</taxon>
        <taxon>Caryophanaceae</taxon>
        <taxon>Planococcus</taxon>
    </lineage>
</organism>
<dbReference type="RefSeq" id="WP_377279802.1">
    <property type="nucleotide sequence ID" value="NZ_JBHSGL010000015.1"/>
</dbReference>
<reference evidence="2" key="1">
    <citation type="journal article" date="2019" name="Int. J. Syst. Evol. Microbiol.">
        <title>The Global Catalogue of Microorganisms (GCM) 10K type strain sequencing project: providing services to taxonomists for standard genome sequencing and annotation.</title>
        <authorList>
            <consortium name="The Broad Institute Genomics Platform"/>
            <consortium name="The Broad Institute Genome Sequencing Center for Infectious Disease"/>
            <person name="Wu L."/>
            <person name="Ma J."/>
        </authorList>
    </citation>
    <scope>NUCLEOTIDE SEQUENCE [LARGE SCALE GENOMIC DNA]</scope>
    <source>
        <strain evidence="2">CGMCC 1.12151</strain>
    </source>
</reference>
<proteinExistence type="predicted"/>
<sequence>MMKYKIDEIKQDQRMRKQYGERRQLAEAELQKKLGSAPRLSEVDRASVKKHMASIQKHNDFTFAFQGELKERGLDYSSMNVHGSAHFEHANREAMNLKKEIRRILNPYLVFWHEEPDPTTLVFYNSKKHRYHNPDKEVVKLLEQVEALRNYGEEEVFQLKKIGVNFAHMLGVRESELNE</sequence>
<keyword evidence="2" id="KW-1185">Reference proteome</keyword>
<accession>A0ABV9MDY7</accession>
<comment type="caution">
    <text evidence="1">The sequence shown here is derived from an EMBL/GenBank/DDBJ whole genome shotgun (WGS) entry which is preliminary data.</text>
</comment>
<dbReference type="Proteomes" id="UP001595932">
    <property type="component" value="Unassembled WGS sequence"/>
</dbReference>
<dbReference type="EMBL" id="JBHSGL010000015">
    <property type="protein sequence ID" value="MFC4714067.1"/>
    <property type="molecule type" value="Genomic_DNA"/>
</dbReference>
<evidence type="ECO:0000313" key="1">
    <source>
        <dbReference type="EMBL" id="MFC4714067.1"/>
    </source>
</evidence>
<evidence type="ECO:0000313" key="2">
    <source>
        <dbReference type="Proteomes" id="UP001595932"/>
    </source>
</evidence>
<gene>
    <name evidence="1" type="ORF">ACFO5U_14560</name>
</gene>